<evidence type="ECO:0000313" key="1">
    <source>
        <dbReference type="EMBL" id="SFH62988.1"/>
    </source>
</evidence>
<dbReference type="RefSeq" id="WP_092047632.1">
    <property type="nucleotide sequence ID" value="NZ_FOQD01000001.1"/>
</dbReference>
<reference evidence="2" key="1">
    <citation type="submission" date="2016-10" db="EMBL/GenBank/DDBJ databases">
        <authorList>
            <person name="Varghese N."/>
            <person name="Submissions S."/>
        </authorList>
    </citation>
    <scope>NUCLEOTIDE SEQUENCE [LARGE SCALE GENOMIC DNA]</scope>
    <source>
        <strain evidence="2">DSM 26348</strain>
    </source>
</reference>
<dbReference type="Proteomes" id="UP000199518">
    <property type="component" value="Unassembled WGS sequence"/>
</dbReference>
<protein>
    <submittedName>
        <fullName evidence="1">Uncharacterized protein</fullName>
    </submittedName>
</protein>
<proteinExistence type="predicted"/>
<keyword evidence="2" id="KW-1185">Reference proteome</keyword>
<accession>A0A1I3BL49</accession>
<dbReference type="EMBL" id="FOQD01000001">
    <property type="protein sequence ID" value="SFH62988.1"/>
    <property type="molecule type" value="Genomic_DNA"/>
</dbReference>
<dbReference type="AlphaFoldDB" id="A0A1I3BL49"/>
<organism evidence="1 2">
    <name type="scientific">Planctomicrobium piriforme</name>
    <dbReference type="NCBI Taxonomy" id="1576369"/>
    <lineage>
        <taxon>Bacteria</taxon>
        <taxon>Pseudomonadati</taxon>
        <taxon>Planctomycetota</taxon>
        <taxon>Planctomycetia</taxon>
        <taxon>Planctomycetales</taxon>
        <taxon>Planctomycetaceae</taxon>
        <taxon>Planctomicrobium</taxon>
    </lineage>
</organism>
<name>A0A1I3BL49_9PLAN</name>
<dbReference type="OrthoDB" id="9942387at2"/>
<sequence>MKSRTTWILLAVGGVALVLAQIVAMSSMRWDGGFPDVELQLSFLDGNGSPVPGVELQVEDPVGNVVYYFPVTDYGPGQIPTSDASGTMVLRHLHIQGLEFGGSCTLLFGFEFGSTCDSPAYLCRFLLNGKEVHHSTFRDLIWAAPVPKEEVVRNWSWLEHGPSRLPGETDEALVERAFQDEEARPHRTRETMVARNAILSIVECQMEVARGARPASEEQTFTLIRRTITLK</sequence>
<evidence type="ECO:0000313" key="2">
    <source>
        <dbReference type="Proteomes" id="UP000199518"/>
    </source>
</evidence>
<gene>
    <name evidence="1" type="ORF">SAMN05421753_101515</name>
</gene>